<dbReference type="PANTHER" id="PTHR37984">
    <property type="entry name" value="PROTEIN CBG26694"/>
    <property type="match status" value="1"/>
</dbReference>
<evidence type="ECO:0000256" key="1">
    <source>
        <dbReference type="ARBA" id="ARBA00022884"/>
    </source>
</evidence>
<dbReference type="PROSITE" id="PS50994">
    <property type="entry name" value="INTEGRASE"/>
    <property type="match status" value="1"/>
</dbReference>
<evidence type="ECO:0000259" key="2">
    <source>
        <dbReference type="PROSITE" id="PS50994"/>
    </source>
</evidence>
<dbReference type="GO" id="GO:0015074">
    <property type="term" value="P:DNA integration"/>
    <property type="evidence" value="ECO:0007669"/>
    <property type="project" value="InterPro"/>
</dbReference>
<dbReference type="Proteomes" id="UP000765509">
    <property type="component" value="Unassembled WGS sequence"/>
</dbReference>
<dbReference type="AlphaFoldDB" id="A0A9Q3H960"/>
<dbReference type="InterPro" id="IPR036397">
    <property type="entry name" value="RNaseH_sf"/>
</dbReference>
<proteinExistence type="predicted"/>
<dbReference type="Gene3D" id="3.30.420.10">
    <property type="entry name" value="Ribonuclease H-like superfamily/Ribonuclease H"/>
    <property type="match status" value="1"/>
</dbReference>
<protein>
    <recommendedName>
        <fullName evidence="2">Integrase catalytic domain-containing protein</fullName>
    </recommendedName>
</protein>
<dbReference type="PANTHER" id="PTHR37984:SF5">
    <property type="entry name" value="PROTEIN NYNRIN-LIKE"/>
    <property type="match status" value="1"/>
</dbReference>
<feature type="domain" description="Integrase catalytic" evidence="2">
    <location>
        <begin position="1"/>
        <end position="123"/>
    </location>
</feature>
<name>A0A9Q3H960_9BASI</name>
<evidence type="ECO:0000313" key="4">
    <source>
        <dbReference type="Proteomes" id="UP000765509"/>
    </source>
</evidence>
<evidence type="ECO:0000313" key="3">
    <source>
        <dbReference type="EMBL" id="MBW0496673.1"/>
    </source>
</evidence>
<dbReference type="GO" id="GO:0003723">
    <property type="term" value="F:RNA binding"/>
    <property type="evidence" value="ECO:0007669"/>
    <property type="project" value="UniProtKB-KW"/>
</dbReference>
<dbReference type="SUPFAM" id="SSF53098">
    <property type="entry name" value="Ribonuclease H-like"/>
    <property type="match status" value="1"/>
</dbReference>
<dbReference type="GO" id="GO:0005634">
    <property type="term" value="C:nucleus"/>
    <property type="evidence" value="ECO:0007669"/>
    <property type="project" value="UniProtKB-ARBA"/>
</dbReference>
<organism evidence="3 4">
    <name type="scientific">Austropuccinia psidii MF-1</name>
    <dbReference type="NCBI Taxonomy" id="1389203"/>
    <lineage>
        <taxon>Eukaryota</taxon>
        <taxon>Fungi</taxon>
        <taxon>Dikarya</taxon>
        <taxon>Basidiomycota</taxon>
        <taxon>Pucciniomycotina</taxon>
        <taxon>Pucciniomycetes</taxon>
        <taxon>Pucciniales</taxon>
        <taxon>Sphaerophragmiaceae</taxon>
        <taxon>Austropuccinia</taxon>
    </lineage>
</organism>
<gene>
    <name evidence="3" type="ORF">O181_036388</name>
</gene>
<dbReference type="InterPro" id="IPR001584">
    <property type="entry name" value="Integrase_cat-core"/>
</dbReference>
<keyword evidence="1" id="KW-0694">RNA-binding</keyword>
<dbReference type="EMBL" id="AVOT02013762">
    <property type="protein sequence ID" value="MBW0496673.1"/>
    <property type="molecule type" value="Genomic_DNA"/>
</dbReference>
<dbReference type="InterPro" id="IPR050951">
    <property type="entry name" value="Retrovirus_Pol_polyprotein"/>
</dbReference>
<accession>A0A9Q3H960</accession>
<reference evidence="3" key="1">
    <citation type="submission" date="2021-03" db="EMBL/GenBank/DDBJ databases">
        <title>Draft genome sequence of rust myrtle Austropuccinia psidii MF-1, a brazilian biotype.</title>
        <authorList>
            <person name="Quecine M.C."/>
            <person name="Pachon D.M.R."/>
            <person name="Bonatelli M.L."/>
            <person name="Correr F.H."/>
            <person name="Franceschini L.M."/>
            <person name="Leite T.F."/>
            <person name="Margarido G.R.A."/>
            <person name="Almeida C.A."/>
            <person name="Ferrarezi J.A."/>
            <person name="Labate C.A."/>
        </authorList>
    </citation>
    <scope>NUCLEOTIDE SEQUENCE</scope>
    <source>
        <strain evidence="3">MF-1</strain>
    </source>
</reference>
<dbReference type="OrthoDB" id="4360000at2759"/>
<dbReference type="InterPro" id="IPR012337">
    <property type="entry name" value="RNaseH-like_sf"/>
</dbReference>
<keyword evidence="4" id="KW-1185">Reference proteome</keyword>
<comment type="caution">
    <text evidence="3">The sequence shown here is derived from an EMBL/GenBank/DDBJ whole genome shotgun (WGS) entry which is preliminary data.</text>
</comment>
<sequence>MDWVTGPVTKGNENCNFFLVIMNRFSNIVRYLPCHKEDTAMDTAFSFWNNIIANCRVPRIIISYRDPKFKSEVWTNLYDMLGTKISFSTAYHPQTNVLSVRMIQTMQDIISRICAYGMEYKCH</sequence>